<dbReference type="EMBL" id="GBXM01009034">
    <property type="protein sequence ID" value="JAH99543.1"/>
    <property type="molecule type" value="Transcribed_RNA"/>
</dbReference>
<protein>
    <submittedName>
        <fullName evidence="1">Uncharacterized protein</fullName>
    </submittedName>
</protein>
<reference evidence="1" key="2">
    <citation type="journal article" date="2015" name="Fish Shellfish Immunol.">
        <title>Early steps in the European eel (Anguilla anguilla)-Vibrio vulnificus interaction in the gills: Role of the RtxA13 toxin.</title>
        <authorList>
            <person name="Callol A."/>
            <person name="Pajuelo D."/>
            <person name="Ebbesson L."/>
            <person name="Teles M."/>
            <person name="MacKenzie S."/>
            <person name="Amaro C."/>
        </authorList>
    </citation>
    <scope>NUCLEOTIDE SEQUENCE</scope>
</reference>
<proteinExistence type="predicted"/>
<sequence>MIPVKTIGRDLKDNVYTQQDITSKAML</sequence>
<organism evidence="1">
    <name type="scientific">Anguilla anguilla</name>
    <name type="common">European freshwater eel</name>
    <name type="synonym">Muraena anguilla</name>
    <dbReference type="NCBI Taxonomy" id="7936"/>
    <lineage>
        <taxon>Eukaryota</taxon>
        <taxon>Metazoa</taxon>
        <taxon>Chordata</taxon>
        <taxon>Craniata</taxon>
        <taxon>Vertebrata</taxon>
        <taxon>Euteleostomi</taxon>
        <taxon>Actinopterygii</taxon>
        <taxon>Neopterygii</taxon>
        <taxon>Teleostei</taxon>
        <taxon>Anguilliformes</taxon>
        <taxon>Anguillidae</taxon>
        <taxon>Anguilla</taxon>
    </lineage>
</organism>
<name>A0A0E9XCY4_ANGAN</name>
<evidence type="ECO:0000313" key="1">
    <source>
        <dbReference type="EMBL" id="JAH99543.1"/>
    </source>
</evidence>
<accession>A0A0E9XCY4</accession>
<reference evidence="1" key="1">
    <citation type="submission" date="2014-11" db="EMBL/GenBank/DDBJ databases">
        <authorList>
            <person name="Amaro Gonzalez C."/>
        </authorList>
    </citation>
    <scope>NUCLEOTIDE SEQUENCE</scope>
</reference>
<dbReference type="AlphaFoldDB" id="A0A0E9XCY4"/>